<dbReference type="SUPFAM" id="SSF52540">
    <property type="entry name" value="P-loop containing nucleoside triphosphate hydrolases"/>
    <property type="match status" value="1"/>
</dbReference>
<protein>
    <submittedName>
        <fullName evidence="3">AAA family ATPase</fullName>
    </submittedName>
</protein>
<dbReference type="InterPro" id="IPR034139">
    <property type="entry name" value="TOPRIM_OLD"/>
</dbReference>
<feature type="domain" description="Endonuclease GajA/Old nuclease/RecF-like AAA" evidence="1">
    <location>
        <begin position="1"/>
        <end position="76"/>
    </location>
</feature>
<name>A0A8J6JFI0_9FIRM</name>
<accession>A0A8J6JFI0</accession>
<reference evidence="3" key="1">
    <citation type="submission" date="2020-08" db="EMBL/GenBank/DDBJ databases">
        <title>Genome public.</title>
        <authorList>
            <person name="Liu C."/>
            <person name="Sun Q."/>
        </authorList>
    </citation>
    <scope>NUCLEOTIDE SEQUENCE</scope>
    <source>
        <strain evidence="3">NSJ-51</strain>
    </source>
</reference>
<sequence length="585" mass="65609">MRISRVKVHNYRNIDGIEVLLNPECNYIIGENNLGKSNFLAMLSTVCAGKSFEESDFGDSEKSIEIEIDIQLLPNEQGFFGDNFCPEDASLIRIRYSQAIKDAYPTIVSADSNEGIQPRQMRKLNFLKYETTSTPNKELRLNTQKGIGLLVGTIIERYNNDGEEHSFLNNEQVIGLTTYINGYLDKIKGFRDYSIRATVAPQPVEMLSNLFYLSDGERKIEATGSGVQYMSMASIAVLGQIMEIYKSKAIAFSDLLYTTLDGKRYLPLVLSIDEPEVHLHPYLQRSLINYYKRILQNKDEEFAELLKNCFDIDGLSGQLIVVTHSTDALIGDYRNLVRFYKNADKKTSVISGYSLRPIPGGDNRGRIKSEIEKHLIMRFPEIKEAFYSKCAILIEGETEYGCIFDFAQKVGVSLDDNSICVINAGGEHSIQPIRQLLELFAIPSVAIYDRDVEHGHTHSSDEFYTAELCFEVEIVKSLYAAGKLDIIKQIALDIDNRVSSMVLETNLIKGPFKKMGISIDGYAPKKLSEVDDGNADEFCNMYSAWYMVKKGILLGRIVGDAVSAANVPPSYSSAILRAQEVAQNA</sequence>
<dbReference type="EMBL" id="JACOPP010000036">
    <property type="protein sequence ID" value="MBC5735083.1"/>
    <property type="molecule type" value="Genomic_DNA"/>
</dbReference>
<evidence type="ECO:0000313" key="3">
    <source>
        <dbReference type="EMBL" id="MBC5735083.1"/>
    </source>
</evidence>
<dbReference type="InterPro" id="IPR041685">
    <property type="entry name" value="AAA_GajA/Old/RecF-like"/>
</dbReference>
<keyword evidence="4" id="KW-1185">Reference proteome</keyword>
<dbReference type="PANTHER" id="PTHR43581:SF2">
    <property type="entry name" value="EXCINUCLEASE ATPASE SUBUNIT"/>
    <property type="match status" value="1"/>
</dbReference>
<dbReference type="PANTHER" id="PTHR43581">
    <property type="entry name" value="ATP/GTP PHOSPHATASE"/>
    <property type="match status" value="1"/>
</dbReference>
<organism evidence="3 4">
    <name type="scientific">Lawsonibacter hominis</name>
    <dbReference type="NCBI Taxonomy" id="2763053"/>
    <lineage>
        <taxon>Bacteria</taxon>
        <taxon>Bacillati</taxon>
        <taxon>Bacillota</taxon>
        <taxon>Clostridia</taxon>
        <taxon>Eubacteriales</taxon>
        <taxon>Oscillospiraceae</taxon>
        <taxon>Lawsonibacter</taxon>
    </lineage>
</organism>
<dbReference type="InterPro" id="IPR027417">
    <property type="entry name" value="P-loop_NTPase"/>
</dbReference>
<dbReference type="Proteomes" id="UP000661435">
    <property type="component" value="Unassembled WGS sequence"/>
</dbReference>
<evidence type="ECO:0000313" key="4">
    <source>
        <dbReference type="Proteomes" id="UP000661435"/>
    </source>
</evidence>
<dbReference type="InterPro" id="IPR051396">
    <property type="entry name" value="Bact_Antivir_Def_Nuclease"/>
</dbReference>
<dbReference type="Pfam" id="PF20469">
    <property type="entry name" value="OLD-like_TOPRIM"/>
    <property type="match status" value="1"/>
</dbReference>
<dbReference type="AlphaFoldDB" id="A0A8J6JFI0"/>
<comment type="caution">
    <text evidence="3">The sequence shown here is derived from an EMBL/GenBank/DDBJ whole genome shotgun (WGS) entry which is preliminary data.</text>
</comment>
<evidence type="ECO:0000259" key="1">
    <source>
        <dbReference type="Pfam" id="PF13175"/>
    </source>
</evidence>
<evidence type="ECO:0000259" key="2">
    <source>
        <dbReference type="Pfam" id="PF20469"/>
    </source>
</evidence>
<proteinExistence type="predicted"/>
<gene>
    <name evidence="3" type="ORF">H8S57_15305</name>
</gene>
<feature type="domain" description="Endonuclease GajA/Old nuclease/RecF-like AAA" evidence="1">
    <location>
        <begin position="188"/>
        <end position="326"/>
    </location>
</feature>
<dbReference type="Pfam" id="PF13175">
    <property type="entry name" value="AAA_15"/>
    <property type="match status" value="2"/>
</dbReference>
<dbReference type="RefSeq" id="WP_186908874.1">
    <property type="nucleotide sequence ID" value="NZ_JACOPP010000036.1"/>
</dbReference>
<dbReference type="CDD" id="cd01026">
    <property type="entry name" value="TOPRIM_OLD"/>
    <property type="match status" value="1"/>
</dbReference>
<feature type="domain" description="OLD protein-like TOPRIM" evidence="2">
    <location>
        <begin position="386"/>
        <end position="451"/>
    </location>
</feature>
<dbReference type="Gene3D" id="3.40.50.300">
    <property type="entry name" value="P-loop containing nucleotide triphosphate hydrolases"/>
    <property type="match status" value="1"/>
</dbReference>